<feature type="transmembrane region" description="Helical" evidence="2">
    <location>
        <begin position="37"/>
        <end position="57"/>
    </location>
</feature>
<evidence type="ECO:0000313" key="3">
    <source>
        <dbReference type="EMBL" id="TFV94023.1"/>
    </source>
</evidence>
<proteinExistence type="predicted"/>
<comment type="caution">
    <text evidence="3">The sequence shown here is derived from an EMBL/GenBank/DDBJ whole genome shotgun (WGS) entry which is preliminary data.</text>
</comment>
<sequence>MPTSPDGTLNQQSTRIPVALRRESAAGGWMRGLRFSGFSLIMMGLAVLAVIVLAPAAQSWVAQRQQIAALQQAVAAEKSEVESLTAERERWNDKTFITTQARERLAYVMPGEVSFLVINDLPAAAAAAEPAPVSTEVQATKSDWMQSLFASTMAAGLAPVAPEGSTK</sequence>
<keyword evidence="2" id="KW-0812">Transmembrane</keyword>
<gene>
    <name evidence="3" type="ORF">E4M00_17215</name>
</gene>
<keyword evidence="2" id="KW-1133">Transmembrane helix</keyword>
<accession>A0A4Y9QSD5</accession>
<evidence type="ECO:0000313" key="4">
    <source>
        <dbReference type="Proteomes" id="UP000298127"/>
    </source>
</evidence>
<keyword evidence="2" id="KW-0472">Membrane</keyword>
<dbReference type="Proteomes" id="UP000298127">
    <property type="component" value="Unassembled WGS sequence"/>
</dbReference>
<evidence type="ECO:0000256" key="2">
    <source>
        <dbReference type="SAM" id="Phobius"/>
    </source>
</evidence>
<dbReference type="AlphaFoldDB" id="A0A4Y9QSD5"/>
<evidence type="ECO:0000256" key="1">
    <source>
        <dbReference type="SAM" id="Coils"/>
    </source>
</evidence>
<reference evidence="3 4" key="1">
    <citation type="journal article" date="2018" name="J. Microbiol.">
        <title>Leifsonia flava sp. nov., a novel actinobacterium isolated from the rhizosphere of Aquilegia viridiflora.</title>
        <authorList>
            <person name="Cai Y."/>
            <person name="Tao W.Z."/>
            <person name="Ma Y.J."/>
            <person name="Cheng J."/>
            <person name="Zhang M.Y."/>
            <person name="Zhang Y.X."/>
        </authorList>
    </citation>
    <scope>NUCLEOTIDE SEQUENCE [LARGE SCALE GENOMIC DNA]</scope>
    <source>
        <strain evidence="3 4">SYP-B2174</strain>
    </source>
</reference>
<name>A0A4Y9QSD5_9MICO</name>
<dbReference type="EMBL" id="SPQZ01000010">
    <property type="protein sequence ID" value="TFV94023.1"/>
    <property type="molecule type" value="Genomic_DNA"/>
</dbReference>
<keyword evidence="4" id="KW-1185">Reference proteome</keyword>
<feature type="coiled-coil region" evidence="1">
    <location>
        <begin position="67"/>
        <end position="94"/>
    </location>
</feature>
<dbReference type="InterPro" id="IPR007060">
    <property type="entry name" value="FtsL/DivIC"/>
</dbReference>
<organism evidence="3 4">
    <name type="scientific">Orlajensenia leifsoniae</name>
    <dbReference type="NCBI Taxonomy" id="2561933"/>
    <lineage>
        <taxon>Bacteria</taxon>
        <taxon>Bacillati</taxon>
        <taxon>Actinomycetota</taxon>
        <taxon>Actinomycetes</taxon>
        <taxon>Micrococcales</taxon>
        <taxon>Microbacteriaceae</taxon>
        <taxon>Orlajensenia</taxon>
    </lineage>
</organism>
<keyword evidence="1" id="KW-0175">Coiled coil</keyword>
<protein>
    <submittedName>
        <fullName evidence="3">Septum formation initiator family protein</fullName>
    </submittedName>
</protein>
<dbReference type="Pfam" id="PF04977">
    <property type="entry name" value="DivIC"/>
    <property type="match status" value="1"/>
</dbReference>
<dbReference type="RefSeq" id="WP_135121714.1">
    <property type="nucleotide sequence ID" value="NZ_SPQZ01000010.1"/>
</dbReference>